<evidence type="ECO:0000256" key="1">
    <source>
        <dbReference type="SAM" id="Phobius"/>
    </source>
</evidence>
<protein>
    <recommendedName>
        <fullName evidence="2">DUF5671 domain-containing protein</fullName>
    </recommendedName>
</protein>
<keyword evidence="1" id="KW-1133">Transmembrane helix</keyword>
<sequence length="161" mass="18524">MDRDKKVSPKEIFQHLLAIIALYASGISFLVLVFQYINILFPDIIGLDGYNTLAGARQAIRWSISSLVVVFPVYVFMTRLLNKSYAASPSKRNLRIRKWLIYFTLFATALIIIGDLVTLINNFLGGELTVRFLLKVLAVFFVTGSMMGYYIWELKRWKTEE</sequence>
<reference evidence="3 4" key="1">
    <citation type="journal article" date="2016" name="Nat. Commun.">
        <title>Thousands of microbial genomes shed light on interconnected biogeochemical processes in an aquifer system.</title>
        <authorList>
            <person name="Anantharaman K."/>
            <person name="Brown C.T."/>
            <person name="Hug L.A."/>
            <person name="Sharon I."/>
            <person name="Castelle C.J."/>
            <person name="Probst A.J."/>
            <person name="Thomas B.C."/>
            <person name="Singh A."/>
            <person name="Wilkins M.J."/>
            <person name="Karaoz U."/>
            <person name="Brodie E.L."/>
            <person name="Williams K.H."/>
            <person name="Hubbard S.S."/>
            <person name="Banfield J.F."/>
        </authorList>
    </citation>
    <scope>NUCLEOTIDE SEQUENCE [LARGE SCALE GENOMIC DNA]</scope>
</reference>
<gene>
    <name evidence="3" type="ORF">A2214_01960</name>
</gene>
<evidence type="ECO:0000313" key="4">
    <source>
        <dbReference type="Proteomes" id="UP000176626"/>
    </source>
</evidence>
<feature type="transmembrane region" description="Helical" evidence="1">
    <location>
        <begin position="12"/>
        <end position="39"/>
    </location>
</feature>
<keyword evidence="1" id="KW-0812">Transmembrane</keyword>
<comment type="caution">
    <text evidence="3">The sequence shown here is derived from an EMBL/GenBank/DDBJ whole genome shotgun (WGS) entry which is preliminary data.</text>
</comment>
<dbReference type="InterPro" id="IPR043728">
    <property type="entry name" value="DUF5671"/>
</dbReference>
<feature type="domain" description="DUF5671" evidence="2">
    <location>
        <begin position="11"/>
        <end position="149"/>
    </location>
</feature>
<name>A0A1G1ZWK3_9BACT</name>
<feature type="transmembrane region" description="Helical" evidence="1">
    <location>
        <begin position="59"/>
        <end position="78"/>
    </location>
</feature>
<evidence type="ECO:0000259" key="2">
    <source>
        <dbReference type="Pfam" id="PF18920"/>
    </source>
</evidence>
<evidence type="ECO:0000313" key="3">
    <source>
        <dbReference type="EMBL" id="OGY68922.1"/>
    </source>
</evidence>
<organism evidence="3 4">
    <name type="scientific">Candidatus Harrisonbacteria bacterium RIFOXYA1_FULL_48_8</name>
    <dbReference type="NCBI Taxonomy" id="1798411"/>
    <lineage>
        <taxon>Bacteria</taxon>
        <taxon>Candidatus Harrisoniibacteriota</taxon>
    </lineage>
</organism>
<dbReference type="Proteomes" id="UP000176626">
    <property type="component" value="Unassembled WGS sequence"/>
</dbReference>
<dbReference type="Pfam" id="PF18920">
    <property type="entry name" value="DUF5671"/>
    <property type="match status" value="1"/>
</dbReference>
<accession>A0A1G1ZWK3</accession>
<feature type="transmembrane region" description="Helical" evidence="1">
    <location>
        <begin position="99"/>
        <end position="120"/>
    </location>
</feature>
<feature type="transmembrane region" description="Helical" evidence="1">
    <location>
        <begin position="132"/>
        <end position="152"/>
    </location>
</feature>
<proteinExistence type="predicted"/>
<dbReference type="AlphaFoldDB" id="A0A1G1ZWK3"/>
<keyword evidence="1" id="KW-0472">Membrane</keyword>
<dbReference type="EMBL" id="MHJN01000009">
    <property type="protein sequence ID" value="OGY68922.1"/>
    <property type="molecule type" value="Genomic_DNA"/>
</dbReference>